<evidence type="ECO:0000256" key="2">
    <source>
        <dbReference type="ARBA" id="ARBA00022676"/>
    </source>
</evidence>
<dbReference type="EMBL" id="JBHRZT010000052">
    <property type="protein sequence ID" value="MFC3884667.1"/>
    <property type="molecule type" value="Genomic_DNA"/>
</dbReference>
<keyword evidence="2 6" id="KW-0328">Glycosyltransferase</keyword>
<protein>
    <submittedName>
        <fullName evidence="6">Glycosyltransferase</fullName>
        <ecNumber evidence="6">2.4.-.-</ecNumber>
    </submittedName>
</protein>
<name>A0ABV8B678_9BACI</name>
<evidence type="ECO:0000313" key="7">
    <source>
        <dbReference type="Proteomes" id="UP001595752"/>
    </source>
</evidence>
<dbReference type="InterPro" id="IPR050834">
    <property type="entry name" value="Glycosyltransf_2"/>
</dbReference>
<keyword evidence="4" id="KW-1133">Transmembrane helix</keyword>
<reference evidence="7" key="1">
    <citation type="journal article" date="2019" name="Int. J. Syst. Evol. Microbiol.">
        <title>The Global Catalogue of Microorganisms (GCM) 10K type strain sequencing project: providing services to taxonomists for standard genome sequencing and annotation.</title>
        <authorList>
            <consortium name="The Broad Institute Genomics Platform"/>
            <consortium name="The Broad Institute Genome Sequencing Center for Infectious Disease"/>
            <person name="Wu L."/>
            <person name="Ma J."/>
        </authorList>
    </citation>
    <scope>NUCLEOTIDE SEQUENCE [LARGE SCALE GENOMIC DNA]</scope>
    <source>
        <strain evidence="7">CCUG 61889</strain>
    </source>
</reference>
<evidence type="ECO:0000256" key="3">
    <source>
        <dbReference type="ARBA" id="ARBA00022679"/>
    </source>
</evidence>
<comment type="caution">
    <text evidence="6">The sequence shown here is derived from an EMBL/GenBank/DDBJ whole genome shotgun (WGS) entry which is preliminary data.</text>
</comment>
<sequence>MDYSVLTSVYYKEDPEYLKLSVLSMLNQTVPTNDFVIVKDGPLTDELEDVLRDFEKKYTNINIISLSENVGLGSALNAGLNKCKNELVARMDTDDIAFKNRCQLQLEEFASDPELDIVGSFMYEFYDNPEQFTAIKRVPITHKEIYKFAKRRNPFNHPTVMYKKSTILSNGGYSTLRRGQDIELFTRLLYQGCKGKNIDKPLVKFRTNDNMYKRRKSWSTAKNYIGVIYKSWKMGYAGFFDLMYVFTLQTGLLVIPTPLGKWIFRKFFRR</sequence>
<dbReference type="PANTHER" id="PTHR43685:SF5">
    <property type="entry name" value="GLYCOSYLTRANSFERASE EPSE-RELATED"/>
    <property type="match status" value="1"/>
</dbReference>
<keyword evidence="7" id="KW-1185">Reference proteome</keyword>
<dbReference type="EC" id="2.4.-.-" evidence="6"/>
<keyword evidence="4" id="KW-0812">Transmembrane</keyword>
<dbReference type="PANTHER" id="PTHR43685">
    <property type="entry name" value="GLYCOSYLTRANSFERASE"/>
    <property type="match status" value="1"/>
</dbReference>
<dbReference type="Gene3D" id="3.90.550.10">
    <property type="entry name" value="Spore Coat Polysaccharide Biosynthesis Protein SpsA, Chain A"/>
    <property type="match status" value="1"/>
</dbReference>
<keyword evidence="3 6" id="KW-0808">Transferase</keyword>
<feature type="transmembrane region" description="Helical" evidence="4">
    <location>
        <begin position="242"/>
        <end position="264"/>
    </location>
</feature>
<evidence type="ECO:0000313" key="6">
    <source>
        <dbReference type="EMBL" id="MFC3884667.1"/>
    </source>
</evidence>
<accession>A0ABV8B678</accession>
<dbReference type="InterPro" id="IPR001173">
    <property type="entry name" value="Glyco_trans_2-like"/>
</dbReference>
<evidence type="ECO:0000256" key="1">
    <source>
        <dbReference type="ARBA" id="ARBA00006739"/>
    </source>
</evidence>
<dbReference type="GO" id="GO:0016757">
    <property type="term" value="F:glycosyltransferase activity"/>
    <property type="evidence" value="ECO:0007669"/>
    <property type="project" value="UniProtKB-KW"/>
</dbReference>
<keyword evidence="4" id="KW-0472">Membrane</keyword>
<dbReference type="RefSeq" id="WP_377916306.1">
    <property type="nucleotide sequence ID" value="NZ_JBHRZT010000052.1"/>
</dbReference>
<dbReference type="SUPFAM" id="SSF53448">
    <property type="entry name" value="Nucleotide-diphospho-sugar transferases"/>
    <property type="match status" value="1"/>
</dbReference>
<organism evidence="6 7">
    <name type="scientific">Bacillus songklensis</name>
    <dbReference type="NCBI Taxonomy" id="1069116"/>
    <lineage>
        <taxon>Bacteria</taxon>
        <taxon>Bacillati</taxon>
        <taxon>Bacillota</taxon>
        <taxon>Bacilli</taxon>
        <taxon>Bacillales</taxon>
        <taxon>Bacillaceae</taxon>
        <taxon>Bacillus</taxon>
    </lineage>
</organism>
<comment type="similarity">
    <text evidence="1">Belongs to the glycosyltransferase 2 family.</text>
</comment>
<feature type="domain" description="Glycosyltransferase 2-like" evidence="5">
    <location>
        <begin position="10"/>
        <end position="159"/>
    </location>
</feature>
<evidence type="ECO:0000259" key="5">
    <source>
        <dbReference type="Pfam" id="PF00535"/>
    </source>
</evidence>
<dbReference type="Pfam" id="PF00535">
    <property type="entry name" value="Glycos_transf_2"/>
    <property type="match status" value="1"/>
</dbReference>
<proteinExistence type="inferred from homology"/>
<dbReference type="Proteomes" id="UP001595752">
    <property type="component" value="Unassembled WGS sequence"/>
</dbReference>
<evidence type="ECO:0000256" key="4">
    <source>
        <dbReference type="SAM" id="Phobius"/>
    </source>
</evidence>
<gene>
    <name evidence="6" type="ORF">ACFOU2_14660</name>
</gene>
<dbReference type="InterPro" id="IPR029044">
    <property type="entry name" value="Nucleotide-diphossugar_trans"/>
</dbReference>